<organism evidence="6 7">
    <name type="scientific">Eiseniibacteriota bacterium</name>
    <dbReference type="NCBI Taxonomy" id="2212470"/>
    <lineage>
        <taxon>Bacteria</taxon>
        <taxon>Candidatus Eiseniibacteriota</taxon>
    </lineage>
</organism>
<dbReference type="Pfam" id="PF00534">
    <property type="entry name" value="Glycos_transf_1"/>
    <property type="match status" value="1"/>
</dbReference>
<feature type="domain" description="Glycosyl transferase family 1" evidence="4">
    <location>
        <begin position="184"/>
        <end position="351"/>
    </location>
</feature>
<gene>
    <name evidence="6" type="ORF">FJY75_08470</name>
</gene>
<feature type="domain" description="Glycosyltransferase subfamily 4-like N-terminal" evidence="5">
    <location>
        <begin position="23"/>
        <end position="175"/>
    </location>
</feature>
<evidence type="ECO:0000313" key="6">
    <source>
        <dbReference type="EMBL" id="MBM3317875.1"/>
    </source>
</evidence>
<dbReference type="GO" id="GO:0016757">
    <property type="term" value="F:glycosyltransferase activity"/>
    <property type="evidence" value="ECO:0007669"/>
    <property type="project" value="UniProtKB-KW"/>
</dbReference>
<proteinExistence type="inferred from homology"/>
<evidence type="ECO:0000259" key="4">
    <source>
        <dbReference type="Pfam" id="PF00534"/>
    </source>
</evidence>
<evidence type="ECO:0000256" key="2">
    <source>
        <dbReference type="ARBA" id="ARBA00022676"/>
    </source>
</evidence>
<accession>A0A937X9V3</accession>
<evidence type="ECO:0000256" key="1">
    <source>
        <dbReference type="ARBA" id="ARBA00009481"/>
    </source>
</evidence>
<comment type="caution">
    <text evidence="6">The sequence shown here is derived from an EMBL/GenBank/DDBJ whole genome shotgun (WGS) entry which is preliminary data.</text>
</comment>
<dbReference type="InterPro" id="IPR028098">
    <property type="entry name" value="Glyco_trans_4-like_N"/>
</dbReference>
<dbReference type="PANTHER" id="PTHR12526">
    <property type="entry name" value="GLYCOSYLTRANSFERASE"/>
    <property type="match status" value="1"/>
</dbReference>
<comment type="similarity">
    <text evidence="1">Belongs to the glycosyltransferase group 1 family. Glycosyltransferase 4 subfamily.</text>
</comment>
<dbReference type="InterPro" id="IPR001296">
    <property type="entry name" value="Glyco_trans_1"/>
</dbReference>
<dbReference type="PANTHER" id="PTHR12526:SF640">
    <property type="entry name" value="COLANIC ACID BIOSYNTHESIS GLYCOSYLTRANSFERASE WCAL-RELATED"/>
    <property type="match status" value="1"/>
</dbReference>
<keyword evidence="3" id="KW-0808">Transferase</keyword>
<dbReference type="AlphaFoldDB" id="A0A937X9V3"/>
<reference evidence="6" key="1">
    <citation type="submission" date="2019-03" db="EMBL/GenBank/DDBJ databases">
        <title>Lake Tanganyika Metagenome-Assembled Genomes (MAGs).</title>
        <authorList>
            <person name="Tran P."/>
        </authorList>
    </citation>
    <scope>NUCLEOTIDE SEQUENCE</scope>
    <source>
        <strain evidence="6">M_DeepCast_400m_m2_100</strain>
    </source>
</reference>
<keyword evidence="2" id="KW-0328">Glycosyltransferase</keyword>
<evidence type="ECO:0000313" key="7">
    <source>
        <dbReference type="Proteomes" id="UP000748308"/>
    </source>
</evidence>
<dbReference type="Pfam" id="PF13439">
    <property type="entry name" value="Glyco_transf_4"/>
    <property type="match status" value="1"/>
</dbReference>
<dbReference type="SUPFAM" id="SSF53756">
    <property type="entry name" value="UDP-Glycosyltransferase/glycogen phosphorylase"/>
    <property type="match status" value="1"/>
</dbReference>
<dbReference type="Proteomes" id="UP000748308">
    <property type="component" value="Unassembled WGS sequence"/>
</dbReference>
<name>A0A937X9V3_UNCEI</name>
<sequence>MRTVAHLVSPYLFRTGSWIHTQLLHARDFRPIVLTQALDHPEAFPFSPVHCVTDSLGGWARARNRWLTFSGRFDPPLYLPRLRGERALLLHAHLGWEGARALAVARAARLPLVTSFYGRDASRQARRVWWRRRYRKLFAAGDAFLVEGPALGARLVSLGCPSEKVRVVHLGIDLSTIPFRERRPGPDGEVEILVSSSLRPKKGVAAAVAAFAAASQGHPRCRLRILGDGPERKSVEAAVARHGLADRVILEGYVPYGRHLAALDRAHLFLAASRTAPDGDGEGGAPVALIEAQAAGLPVVSTRHDDIPEVVADGESGLLSDEFDDERLARNLASLLSLPETWPAIGRRGRERIAAGWDARAQAARTAAIYEEILSR</sequence>
<dbReference type="EMBL" id="VGIY01000208">
    <property type="protein sequence ID" value="MBM3317875.1"/>
    <property type="molecule type" value="Genomic_DNA"/>
</dbReference>
<dbReference type="Gene3D" id="3.40.50.2000">
    <property type="entry name" value="Glycogen Phosphorylase B"/>
    <property type="match status" value="2"/>
</dbReference>
<protein>
    <submittedName>
        <fullName evidence="6">Glycosyltransferase</fullName>
    </submittedName>
</protein>
<evidence type="ECO:0000259" key="5">
    <source>
        <dbReference type="Pfam" id="PF13439"/>
    </source>
</evidence>
<evidence type="ECO:0000256" key="3">
    <source>
        <dbReference type="ARBA" id="ARBA00022679"/>
    </source>
</evidence>